<feature type="region of interest" description="Disordered" evidence="1">
    <location>
        <begin position="1"/>
        <end position="32"/>
    </location>
</feature>
<proteinExistence type="predicted"/>
<evidence type="ECO:0000256" key="1">
    <source>
        <dbReference type="SAM" id="MobiDB-lite"/>
    </source>
</evidence>
<dbReference type="EMBL" id="CAJGYO010000002">
    <property type="protein sequence ID" value="CAD6209802.1"/>
    <property type="molecule type" value="Genomic_DNA"/>
</dbReference>
<gene>
    <name evidence="2" type="ORF">NCGR_LOCUS5974</name>
</gene>
<comment type="caution">
    <text evidence="2">The sequence shown here is derived from an EMBL/GenBank/DDBJ whole genome shotgun (WGS) entry which is preliminary data.</text>
</comment>
<reference evidence="2" key="1">
    <citation type="submission" date="2020-10" db="EMBL/GenBank/DDBJ databases">
        <authorList>
            <person name="Han B."/>
            <person name="Lu T."/>
            <person name="Zhao Q."/>
            <person name="Huang X."/>
            <person name="Zhao Y."/>
        </authorList>
    </citation>
    <scope>NUCLEOTIDE SEQUENCE</scope>
</reference>
<keyword evidence="3" id="KW-1185">Reference proteome</keyword>
<sequence>MAAGGAFAQTPSGQLRNLRARLGGNAKGQRRFSCPDPVARCRRNVKRIISKAQRDGATANAEE</sequence>
<protein>
    <submittedName>
        <fullName evidence="2">Uncharacterized protein</fullName>
    </submittedName>
</protein>
<evidence type="ECO:0000313" key="3">
    <source>
        <dbReference type="Proteomes" id="UP000604825"/>
    </source>
</evidence>
<dbReference type="Proteomes" id="UP000604825">
    <property type="component" value="Unassembled WGS sequence"/>
</dbReference>
<accession>A0A811MMV0</accession>
<dbReference type="AlphaFoldDB" id="A0A811MMV0"/>
<name>A0A811MMV0_9POAL</name>
<evidence type="ECO:0000313" key="2">
    <source>
        <dbReference type="EMBL" id="CAD6209802.1"/>
    </source>
</evidence>
<organism evidence="2 3">
    <name type="scientific">Miscanthus lutarioriparius</name>
    <dbReference type="NCBI Taxonomy" id="422564"/>
    <lineage>
        <taxon>Eukaryota</taxon>
        <taxon>Viridiplantae</taxon>
        <taxon>Streptophyta</taxon>
        <taxon>Embryophyta</taxon>
        <taxon>Tracheophyta</taxon>
        <taxon>Spermatophyta</taxon>
        <taxon>Magnoliopsida</taxon>
        <taxon>Liliopsida</taxon>
        <taxon>Poales</taxon>
        <taxon>Poaceae</taxon>
        <taxon>PACMAD clade</taxon>
        <taxon>Panicoideae</taxon>
        <taxon>Andropogonodae</taxon>
        <taxon>Andropogoneae</taxon>
        <taxon>Saccharinae</taxon>
        <taxon>Miscanthus</taxon>
    </lineage>
</organism>